<keyword evidence="3" id="KW-0238">DNA-binding</keyword>
<dbReference type="PANTHER" id="PTHR46229">
    <property type="entry name" value="BOLA TRANSCRIPTION REGULATOR"/>
    <property type="match status" value="1"/>
</dbReference>
<gene>
    <name evidence="3" type="primary">bolA</name>
    <name evidence="3" type="ORF">BUANCORI2928_363</name>
</gene>
<protein>
    <submittedName>
        <fullName evidence="3">DNA-binding transcriptional regulator BolA</fullName>
    </submittedName>
</protein>
<dbReference type="GO" id="GO:0003677">
    <property type="term" value="F:DNA binding"/>
    <property type="evidence" value="ECO:0007669"/>
    <property type="project" value="UniProtKB-KW"/>
</dbReference>
<dbReference type="InterPro" id="IPR002634">
    <property type="entry name" value="BolA"/>
</dbReference>
<dbReference type="InterPro" id="IPR050961">
    <property type="entry name" value="BolA/IbaG_stress_morph_reg"/>
</dbReference>
<organism evidence="3">
    <name type="scientific">Buchnera aphidicola</name>
    <name type="common">Anoecia corni</name>
    <dbReference type="NCBI Taxonomy" id="2994477"/>
    <lineage>
        <taxon>Bacteria</taxon>
        <taxon>Pseudomonadati</taxon>
        <taxon>Pseudomonadota</taxon>
        <taxon>Gammaproteobacteria</taxon>
        <taxon>Enterobacterales</taxon>
        <taxon>Erwiniaceae</taxon>
        <taxon>Buchnera</taxon>
    </lineage>
</organism>
<dbReference type="InterPro" id="IPR036065">
    <property type="entry name" value="BolA-like_sf"/>
</dbReference>
<dbReference type="PIRSF" id="PIRSF003113">
    <property type="entry name" value="BolA"/>
    <property type="match status" value="1"/>
</dbReference>
<dbReference type="SUPFAM" id="SSF82657">
    <property type="entry name" value="BolA-like"/>
    <property type="match status" value="1"/>
</dbReference>
<accession>A0AAT9IGX7</accession>
<evidence type="ECO:0000313" key="3">
    <source>
        <dbReference type="EMBL" id="CAL4043665.1"/>
    </source>
</evidence>
<name>A0AAT9IGX7_9GAMM</name>
<evidence type="ECO:0000256" key="2">
    <source>
        <dbReference type="RuleBase" id="RU003860"/>
    </source>
</evidence>
<dbReference type="AlphaFoldDB" id="A0AAT9IGX7"/>
<dbReference type="PANTHER" id="PTHR46229:SF2">
    <property type="entry name" value="BOLA-LIKE PROTEIN 1"/>
    <property type="match status" value="1"/>
</dbReference>
<reference evidence="3" key="1">
    <citation type="submission" date="2024-06" db="EMBL/GenBank/DDBJ databases">
        <authorList>
            <person name="Manzano-Marin A."/>
            <person name="Manzano-Marin A."/>
            <person name="Alejandro Manzano Marin A."/>
        </authorList>
    </citation>
    <scope>NUCLEOTIDE SEQUENCE</scope>
    <source>
        <strain evidence="3">Ancorni-2928</strain>
    </source>
</reference>
<dbReference type="Pfam" id="PF01722">
    <property type="entry name" value="BolA"/>
    <property type="match status" value="1"/>
</dbReference>
<proteinExistence type="inferred from homology"/>
<comment type="similarity">
    <text evidence="1 2">Belongs to the BolA/IbaG family.</text>
</comment>
<dbReference type="EMBL" id="OZ060371">
    <property type="protein sequence ID" value="CAL4043665.1"/>
    <property type="molecule type" value="Genomic_DNA"/>
</dbReference>
<dbReference type="RefSeq" id="WP_367680898.1">
    <property type="nucleotide sequence ID" value="NZ_OZ060371.1"/>
</dbReference>
<dbReference type="Gene3D" id="3.30.300.90">
    <property type="entry name" value="BolA-like"/>
    <property type="match status" value="1"/>
</dbReference>
<evidence type="ECO:0000256" key="1">
    <source>
        <dbReference type="ARBA" id="ARBA00005578"/>
    </source>
</evidence>
<sequence>MKQILKKILKKSLSTTTLIIFNNSKFHLLKKNNSHYKLIIVSQQFSSLSLLRRHQLVHAILKKNNISIYSIDLYTYTQIEWNTKKNNTNYKIICSNKRS</sequence>